<evidence type="ECO:0000259" key="7">
    <source>
        <dbReference type="Pfam" id="PF17827"/>
    </source>
</evidence>
<comment type="similarity">
    <text evidence="5">Belongs to the protein N5-glutamine methyltransferase family. PrmC subfamily.</text>
</comment>
<evidence type="ECO:0000259" key="6">
    <source>
        <dbReference type="Pfam" id="PF05175"/>
    </source>
</evidence>
<dbReference type="InterPro" id="IPR050320">
    <property type="entry name" value="N5-glutamine_MTase"/>
</dbReference>
<keyword evidence="3 5" id="KW-0949">S-adenosyl-L-methionine</keyword>
<dbReference type="InterPro" id="IPR002052">
    <property type="entry name" value="DNA_methylase_N6_adenine_CS"/>
</dbReference>
<evidence type="ECO:0000256" key="5">
    <source>
        <dbReference type="HAMAP-Rule" id="MF_02126"/>
    </source>
</evidence>
<accession>A0ABX4N9E2</accession>
<dbReference type="Proteomes" id="UP000231919">
    <property type="component" value="Unassembled WGS sequence"/>
</dbReference>
<dbReference type="Gene3D" id="3.40.50.150">
    <property type="entry name" value="Vaccinia Virus protein VP39"/>
    <property type="match status" value="1"/>
</dbReference>
<dbReference type="PROSITE" id="PS00092">
    <property type="entry name" value="N6_MTASE"/>
    <property type="match status" value="1"/>
</dbReference>
<dbReference type="NCBIfam" id="TIGR03534">
    <property type="entry name" value="RF_mod_PrmC"/>
    <property type="match status" value="1"/>
</dbReference>
<organism evidence="8 9">
    <name type="scientific">Leptospira kmetyi</name>
    <dbReference type="NCBI Taxonomy" id="408139"/>
    <lineage>
        <taxon>Bacteria</taxon>
        <taxon>Pseudomonadati</taxon>
        <taxon>Spirochaetota</taxon>
        <taxon>Spirochaetia</taxon>
        <taxon>Leptospirales</taxon>
        <taxon>Leptospiraceae</taxon>
        <taxon>Leptospira</taxon>
    </lineage>
</organism>
<dbReference type="PANTHER" id="PTHR18895:SF74">
    <property type="entry name" value="MTRF1L RELEASE FACTOR GLUTAMINE METHYLTRANSFERASE"/>
    <property type="match status" value="1"/>
</dbReference>
<dbReference type="InterPro" id="IPR007848">
    <property type="entry name" value="Small_mtfrase_dom"/>
</dbReference>
<dbReference type="CDD" id="cd02440">
    <property type="entry name" value="AdoMet_MTases"/>
    <property type="match status" value="1"/>
</dbReference>
<evidence type="ECO:0000313" key="9">
    <source>
        <dbReference type="Proteomes" id="UP000231919"/>
    </source>
</evidence>
<keyword evidence="2 5" id="KW-0808">Transferase</keyword>
<dbReference type="EMBL" id="NPDP01000015">
    <property type="protein sequence ID" value="PJZ29983.1"/>
    <property type="molecule type" value="Genomic_DNA"/>
</dbReference>
<gene>
    <name evidence="5 8" type="primary">prmC</name>
    <name evidence="8" type="ORF">CH378_10130</name>
</gene>
<dbReference type="PANTHER" id="PTHR18895">
    <property type="entry name" value="HEMK METHYLTRANSFERASE"/>
    <property type="match status" value="1"/>
</dbReference>
<keyword evidence="1 5" id="KW-0489">Methyltransferase</keyword>
<reference evidence="8 9" key="1">
    <citation type="submission" date="2017-07" db="EMBL/GenBank/DDBJ databases">
        <title>Leptospira spp. isolated from tropical soils.</title>
        <authorList>
            <person name="Thibeaux R."/>
            <person name="Iraola G."/>
            <person name="Ferres I."/>
            <person name="Bierque E."/>
            <person name="Girault D."/>
            <person name="Soupe-Gilbert M.-E."/>
            <person name="Picardeau M."/>
            <person name="Goarant C."/>
        </authorList>
    </citation>
    <scope>NUCLEOTIDE SEQUENCE [LARGE SCALE GENOMIC DNA]</scope>
    <source>
        <strain evidence="8 9">JW2-C-B1</strain>
    </source>
</reference>
<dbReference type="Pfam" id="PF05175">
    <property type="entry name" value="MTS"/>
    <property type="match status" value="1"/>
</dbReference>
<dbReference type="EC" id="2.1.1.297" evidence="5"/>
<evidence type="ECO:0000256" key="4">
    <source>
        <dbReference type="ARBA" id="ARBA00048391"/>
    </source>
</evidence>
<dbReference type="InterPro" id="IPR040758">
    <property type="entry name" value="PrmC_N"/>
</dbReference>
<dbReference type="SUPFAM" id="SSF53335">
    <property type="entry name" value="S-adenosyl-L-methionine-dependent methyltransferases"/>
    <property type="match status" value="1"/>
</dbReference>
<dbReference type="InterPro" id="IPR019874">
    <property type="entry name" value="RF_methyltr_PrmC"/>
</dbReference>
<dbReference type="InterPro" id="IPR029063">
    <property type="entry name" value="SAM-dependent_MTases_sf"/>
</dbReference>
<keyword evidence="9" id="KW-1185">Reference proteome</keyword>
<feature type="domain" description="Methyltransferase small" evidence="6">
    <location>
        <begin position="140"/>
        <end position="232"/>
    </location>
</feature>
<evidence type="ECO:0000256" key="3">
    <source>
        <dbReference type="ARBA" id="ARBA00022691"/>
    </source>
</evidence>
<comment type="caution">
    <text evidence="5">Lacks conserved residue(s) required for the propagation of feature annotation.</text>
</comment>
<dbReference type="Pfam" id="PF17827">
    <property type="entry name" value="PrmC_N"/>
    <property type="match status" value="1"/>
</dbReference>
<dbReference type="GO" id="GO:0008168">
    <property type="term" value="F:methyltransferase activity"/>
    <property type="evidence" value="ECO:0007669"/>
    <property type="project" value="UniProtKB-KW"/>
</dbReference>
<comment type="catalytic activity">
    <reaction evidence="4 5">
        <text>L-glutaminyl-[peptide chain release factor] + S-adenosyl-L-methionine = N(5)-methyl-L-glutaminyl-[peptide chain release factor] + S-adenosyl-L-homocysteine + H(+)</text>
        <dbReference type="Rhea" id="RHEA:42896"/>
        <dbReference type="Rhea" id="RHEA-COMP:10271"/>
        <dbReference type="Rhea" id="RHEA-COMP:10272"/>
        <dbReference type="ChEBI" id="CHEBI:15378"/>
        <dbReference type="ChEBI" id="CHEBI:30011"/>
        <dbReference type="ChEBI" id="CHEBI:57856"/>
        <dbReference type="ChEBI" id="CHEBI:59789"/>
        <dbReference type="ChEBI" id="CHEBI:61891"/>
        <dbReference type="EC" id="2.1.1.297"/>
    </reaction>
</comment>
<comment type="function">
    <text evidence="5">Methylates the class 1 translation termination release factors RF1/PrfA and RF2/PrfB on the glutamine residue of the universally conserved GGQ motif.</text>
</comment>
<sequence length="317" mass="35809">MVGGSNPLGGKTRRRILLWIAGKESQPIQAMQQHPDSILSLLKKSEEFLKKKEISSARLDAEILLADLLELQRVKLYVNFERLLTETEKNAYRERIVDRSKNKPTAYIIGQKSFYNSVFFVNENVLIPRPETEELVEKILSDFKENGTGQNVLDLCTGSGCIGISLKLARKDWSLTLSDISKEALEIAEKNADKILGEENHIQLLESDLFKSISGDLKFDVIATNPPYIPMTDKDSMMKDVIDYEPHLALFLENPKEFLTSLIADARARLNEGGKFYMETLPSLAEELVSDSIARGWKEGKVEKDLSGKNRFVVLTK</sequence>
<proteinExistence type="inferred from homology"/>
<feature type="domain" description="Release factor glutamine methyltransferase N-terminal" evidence="7">
    <location>
        <begin position="41"/>
        <end position="110"/>
    </location>
</feature>
<dbReference type="InterPro" id="IPR004556">
    <property type="entry name" value="HemK-like"/>
</dbReference>
<dbReference type="NCBIfam" id="TIGR00536">
    <property type="entry name" value="hemK_fam"/>
    <property type="match status" value="1"/>
</dbReference>
<dbReference type="Gene3D" id="1.10.8.10">
    <property type="entry name" value="DNA helicase RuvA subunit, C-terminal domain"/>
    <property type="match status" value="1"/>
</dbReference>
<feature type="binding site" evidence="5">
    <location>
        <begin position="225"/>
        <end position="228"/>
    </location>
    <ligand>
        <name>substrate</name>
    </ligand>
</feature>
<dbReference type="HAMAP" id="MF_02126">
    <property type="entry name" value="RF_methyltr_PrmC"/>
    <property type="match status" value="1"/>
</dbReference>
<evidence type="ECO:0000256" key="2">
    <source>
        <dbReference type="ARBA" id="ARBA00022679"/>
    </source>
</evidence>
<feature type="binding site" evidence="5">
    <location>
        <position position="225"/>
    </location>
    <ligand>
        <name>S-adenosyl-L-methionine</name>
        <dbReference type="ChEBI" id="CHEBI:59789"/>
    </ligand>
</feature>
<evidence type="ECO:0000256" key="1">
    <source>
        <dbReference type="ARBA" id="ARBA00022603"/>
    </source>
</evidence>
<feature type="binding site" evidence="5">
    <location>
        <position position="179"/>
    </location>
    <ligand>
        <name>S-adenosyl-L-methionine</name>
        <dbReference type="ChEBI" id="CHEBI:59789"/>
    </ligand>
</feature>
<name>A0ABX4N9E2_9LEPT</name>
<evidence type="ECO:0000313" key="8">
    <source>
        <dbReference type="EMBL" id="PJZ29983.1"/>
    </source>
</evidence>
<comment type="caution">
    <text evidence="8">The sequence shown here is derived from an EMBL/GenBank/DDBJ whole genome shotgun (WGS) entry which is preliminary data.</text>
</comment>
<protein>
    <recommendedName>
        <fullName evidence="5">Release factor glutamine methyltransferase</fullName>
        <shortName evidence="5">RF MTase</shortName>
        <ecNumber evidence="5">2.1.1.297</ecNumber>
    </recommendedName>
    <alternativeName>
        <fullName evidence="5">N5-glutamine methyltransferase PrmC</fullName>
    </alternativeName>
    <alternativeName>
        <fullName evidence="5">Protein-(glutamine-N5) MTase PrmC</fullName>
    </alternativeName>
    <alternativeName>
        <fullName evidence="5">Protein-glutamine N-methyltransferase PrmC</fullName>
    </alternativeName>
</protein>
<dbReference type="GO" id="GO:0032259">
    <property type="term" value="P:methylation"/>
    <property type="evidence" value="ECO:0007669"/>
    <property type="project" value="UniProtKB-KW"/>
</dbReference>